<evidence type="ECO:0000256" key="1">
    <source>
        <dbReference type="PROSITE-ProRule" id="PRU00464"/>
    </source>
</evidence>
<keyword evidence="3" id="KW-0378">Hydrolase</keyword>
<protein>
    <submittedName>
        <fullName evidence="3">Diadenosine tetraphosphate hydrolase</fullName>
    </submittedName>
</protein>
<dbReference type="Gene3D" id="3.30.428.10">
    <property type="entry name" value="HIT-like"/>
    <property type="match status" value="1"/>
</dbReference>
<dbReference type="RefSeq" id="WP_260725939.1">
    <property type="nucleotide sequence ID" value="NZ_BAAABS010000093.1"/>
</dbReference>
<dbReference type="InterPro" id="IPR011146">
    <property type="entry name" value="HIT-like"/>
</dbReference>
<feature type="short sequence motif" description="Histidine triad motif" evidence="1">
    <location>
        <begin position="89"/>
        <end position="93"/>
    </location>
</feature>
<evidence type="ECO:0000259" key="2">
    <source>
        <dbReference type="PROSITE" id="PS51084"/>
    </source>
</evidence>
<dbReference type="Proteomes" id="UP001058271">
    <property type="component" value="Chromosome"/>
</dbReference>
<reference evidence="3" key="1">
    <citation type="submission" date="2021-04" db="EMBL/GenBank/DDBJ databases">
        <title>Biosynthetic gene clusters of Dactylosporangioum roseum.</title>
        <authorList>
            <person name="Hartkoorn R.C."/>
            <person name="Beaudoing E."/>
            <person name="Hot D."/>
            <person name="Moureu S."/>
        </authorList>
    </citation>
    <scope>NUCLEOTIDE SEQUENCE</scope>
    <source>
        <strain evidence="3">NRRL B-16295</strain>
    </source>
</reference>
<name>A0ABY5Z3K0_9ACTN</name>
<evidence type="ECO:0000313" key="4">
    <source>
        <dbReference type="Proteomes" id="UP001058271"/>
    </source>
</evidence>
<gene>
    <name evidence="3" type="ORF">Drose_37270</name>
</gene>
<feature type="domain" description="HIT" evidence="2">
    <location>
        <begin position="15"/>
        <end position="104"/>
    </location>
</feature>
<proteinExistence type="predicted"/>
<keyword evidence="4" id="KW-1185">Reference proteome</keyword>
<dbReference type="SUPFAM" id="SSF54197">
    <property type="entry name" value="HIT-like"/>
    <property type="match status" value="1"/>
</dbReference>
<organism evidence="3 4">
    <name type="scientific">Dactylosporangium roseum</name>
    <dbReference type="NCBI Taxonomy" id="47989"/>
    <lineage>
        <taxon>Bacteria</taxon>
        <taxon>Bacillati</taxon>
        <taxon>Actinomycetota</taxon>
        <taxon>Actinomycetes</taxon>
        <taxon>Micromonosporales</taxon>
        <taxon>Micromonosporaceae</taxon>
        <taxon>Dactylosporangium</taxon>
    </lineage>
</organism>
<dbReference type="InterPro" id="IPR036265">
    <property type="entry name" value="HIT-like_sf"/>
</dbReference>
<dbReference type="EMBL" id="CP073721">
    <property type="protein sequence ID" value="UWZ36596.1"/>
    <property type="molecule type" value="Genomic_DNA"/>
</dbReference>
<dbReference type="PROSITE" id="PS51084">
    <property type="entry name" value="HIT_2"/>
    <property type="match status" value="1"/>
</dbReference>
<accession>A0ABY5Z3K0</accession>
<evidence type="ECO:0000313" key="3">
    <source>
        <dbReference type="EMBL" id="UWZ36596.1"/>
    </source>
</evidence>
<dbReference type="GO" id="GO:0016787">
    <property type="term" value="F:hydrolase activity"/>
    <property type="evidence" value="ECO:0007669"/>
    <property type="project" value="UniProtKB-KW"/>
</dbReference>
<sequence>MFNHKPDDYVCPFCHVLIVPNDHYENLYDLPSHYGHAIHDLAREVAIGMRHTYGCDGTSVRQHNEPAGNQDFWLSTLPEPVFRERRHWHYHMHVFPRYTGDNLYFTYPDQDFRPAEQRAVFADKLREHFESTSPN</sequence>